<dbReference type="Proteomes" id="UP001239111">
    <property type="component" value="Chromosome 1"/>
</dbReference>
<sequence>MWKSVYRPSCVNVVMCLFKCAVVGGELALMWTSVIAILETSIIRPCLHLRTIRWIAIHEERTYRKHGSISAQTSAVAGILGDDAGQGMPASGVPEAGLVPRREPGGRGPPRIRVSLLRALAARPGPDFLQTRNGSALCAKLAGFGP</sequence>
<accession>A0ACC2PMG0</accession>
<comment type="caution">
    <text evidence="1">The sequence shown here is derived from an EMBL/GenBank/DDBJ whole genome shotgun (WGS) entry which is preliminary data.</text>
</comment>
<protein>
    <submittedName>
        <fullName evidence="1">Uncharacterized protein</fullName>
    </submittedName>
</protein>
<keyword evidence="2" id="KW-1185">Reference proteome</keyword>
<proteinExistence type="predicted"/>
<evidence type="ECO:0000313" key="2">
    <source>
        <dbReference type="Proteomes" id="UP001239111"/>
    </source>
</evidence>
<name>A0ACC2PMG0_9HYME</name>
<dbReference type="EMBL" id="CM056741">
    <property type="protein sequence ID" value="KAJ8684479.1"/>
    <property type="molecule type" value="Genomic_DNA"/>
</dbReference>
<gene>
    <name evidence="1" type="ORF">QAD02_020271</name>
</gene>
<evidence type="ECO:0000313" key="1">
    <source>
        <dbReference type="EMBL" id="KAJ8684479.1"/>
    </source>
</evidence>
<organism evidence="1 2">
    <name type="scientific">Eretmocerus hayati</name>
    <dbReference type="NCBI Taxonomy" id="131215"/>
    <lineage>
        <taxon>Eukaryota</taxon>
        <taxon>Metazoa</taxon>
        <taxon>Ecdysozoa</taxon>
        <taxon>Arthropoda</taxon>
        <taxon>Hexapoda</taxon>
        <taxon>Insecta</taxon>
        <taxon>Pterygota</taxon>
        <taxon>Neoptera</taxon>
        <taxon>Endopterygota</taxon>
        <taxon>Hymenoptera</taxon>
        <taxon>Apocrita</taxon>
        <taxon>Proctotrupomorpha</taxon>
        <taxon>Chalcidoidea</taxon>
        <taxon>Aphelinidae</taxon>
        <taxon>Aphelininae</taxon>
        <taxon>Eretmocerus</taxon>
    </lineage>
</organism>
<reference evidence="1" key="1">
    <citation type="submission" date="2023-04" db="EMBL/GenBank/DDBJ databases">
        <title>A chromosome-level genome assembly of the parasitoid wasp Eretmocerus hayati.</title>
        <authorList>
            <person name="Zhong Y."/>
            <person name="Liu S."/>
            <person name="Liu Y."/>
        </authorList>
    </citation>
    <scope>NUCLEOTIDE SEQUENCE</scope>
    <source>
        <strain evidence="1">ZJU_SS_LIU_2023</strain>
    </source>
</reference>